<evidence type="ECO:0000256" key="2">
    <source>
        <dbReference type="ARBA" id="ARBA00023163"/>
    </source>
</evidence>
<name>A0AAV1CKD5_OLDCO</name>
<feature type="region of interest" description="Disordered" evidence="3">
    <location>
        <begin position="1"/>
        <end position="57"/>
    </location>
</feature>
<evidence type="ECO:0000256" key="1">
    <source>
        <dbReference type="ARBA" id="ARBA00023015"/>
    </source>
</evidence>
<evidence type="ECO:0000256" key="3">
    <source>
        <dbReference type="SAM" id="MobiDB-lite"/>
    </source>
</evidence>
<keyword evidence="1" id="KW-0805">Transcription regulation</keyword>
<dbReference type="InterPro" id="IPR005202">
    <property type="entry name" value="TF_GRAS"/>
</dbReference>
<proteinExistence type="predicted"/>
<reference evidence="4" key="1">
    <citation type="submission" date="2023-03" db="EMBL/GenBank/DDBJ databases">
        <authorList>
            <person name="Julca I."/>
        </authorList>
    </citation>
    <scope>NUCLEOTIDE SEQUENCE</scope>
</reference>
<evidence type="ECO:0000313" key="4">
    <source>
        <dbReference type="EMBL" id="CAI9095583.1"/>
    </source>
</evidence>
<protein>
    <submittedName>
        <fullName evidence="4">OLC1v1031571C1</fullName>
    </submittedName>
</protein>
<dbReference type="EMBL" id="OX459119">
    <property type="protein sequence ID" value="CAI9095583.1"/>
    <property type="molecule type" value="Genomic_DNA"/>
</dbReference>
<organism evidence="4 5">
    <name type="scientific">Oldenlandia corymbosa var. corymbosa</name>
    <dbReference type="NCBI Taxonomy" id="529605"/>
    <lineage>
        <taxon>Eukaryota</taxon>
        <taxon>Viridiplantae</taxon>
        <taxon>Streptophyta</taxon>
        <taxon>Embryophyta</taxon>
        <taxon>Tracheophyta</taxon>
        <taxon>Spermatophyta</taxon>
        <taxon>Magnoliopsida</taxon>
        <taxon>eudicotyledons</taxon>
        <taxon>Gunneridae</taxon>
        <taxon>Pentapetalae</taxon>
        <taxon>asterids</taxon>
        <taxon>lamiids</taxon>
        <taxon>Gentianales</taxon>
        <taxon>Rubiaceae</taxon>
        <taxon>Rubioideae</taxon>
        <taxon>Spermacoceae</taxon>
        <taxon>Hedyotis-Oldenlandia complex</taxon>
        <taxon>Oldenlandia</taxon>
    </lineage>
</organism>
<gene>
    <name evidence="4" type="ORF">OLC1_LOCUS6517</name>
</gene>
<dbReference type="Pfam" id="PF03514">
    <property type="entry name" value="GRAS"/>
    <property type="match status" value="1"/>
</dbReference>
<feature type="compositionally biased region" description="Polar residues" evidence="3">
    <location>
        <begin position="9"/>
        <end position="21"/>
    </location>
</feature>
<dbReference type="Proteomes" id="UP001161247">
    <property type="component" value="Chromosome 2"/>
</dbReference>
<feature type="compositionally biased region" description="Basic and acidic residues" evidence="3">
    <location>
        <begin position="45"/>
        <end position="57"/>
    </location>
</feature>
<dbReference type="AlphaFoldDB" id="A0AAV1CKD5"/>
<keyword evidence="5" id="KW-1185">Reference proteome</keyword>
<keyword evidence="2" id="KW-0804">Transcription</keyword>
<evidence type="ECO:0000313" key="5">
    <source>
        <dbReference type="Proteomes" id="UP001161247"/>
    </source>
</evidence>
<accession>A0AAV1CKD5</accession>
<sequence length="312" mass="35530">MAAFVPQSFRKSSFIRSNNHLQHSRENNDDDPGEENGRSSKQFAKCHEGKTDHEEQSKEEYDIALLCPVRNPNFYCESGDGPGESSSEKGGLKKPEYVLPTTARRGKPKACSKWQNIREVVDLKNYGANELLKKIRQHSLSCGHSTERLAHCFGTALEAWKPGVVATVTWNFPPKLKICGIDLPQPGFHSAERIVETWLGKLRRFNIPFEFHAILKRCETITEDDPMIDRDGIEALIVDCVYRIRNVPDEVKTTIQSNGNPCFSPRDCVHNLTGTKIQLFCTQNPEWNFQRPIFRDSIQGGNVPFFFIIRHV</sequence>